<dbReference type="AlphaFoldDB" id="L0NI79"/>
<proteinExistence type="predicted"/>
<evidence type="ECO:0000313" key="1">
    <source>
        <dbReference type="EMBL" id="CCF20790.1"/>
    </source>
</evidence>
<accession>L0NI79</accession>
<dbReference type="EMBL" id="FO082820">
    <property type="protein sequence ID" value="CCF20790.1"/>
    <property type="molecule type" value="Genomic_DNA"/>
</dbReference>
<sequence>MAEWASLVPMETEVPWLRHLIIAAVGLKPKYLLAIVHVF</sequence>
<gene>
    <name evidence="1" type="ORF">NT26_3066</name>
</gene>
<reference evidence="1 2" key="1">
    <citation type="journal article" date="2013" name="Genome Biol. Evol.">
        <title>Life in an arsenic-containing gold mine: genome and physiology of the autotrophic arsenite-oxidizing bacterium rhizobium sp. NT-26.</title>
        <authorList>
            <person name="Andres J."/>
            <person name="Arsene-Ploetze F."/>
            <person name="Barbe V."/>
            <person name="Brochier-Armanet C."/>
            <person name="Cleiss-Arnold J."/>
            <person name="Coppee J.Y."/>
            <person name="Dillies M.A."/>
            <person name="Geist"/>
            <person name="L"/>
            <person name="Joublin A."/>
            <person name="Koechler S."/>
            <person name="Lassalle F."/>
            <person name="Marchal M."/>
            <person name="Medigue C."/>
            <person name="Muller D."/>
            <person name="Nesme X."/>
            <person name="Plewniak F."/>
            <person name="Proux C."/>
            <person name="Ramirez-Bahena M.H."/>
            <person name="Schenowitz C."/>
            <person name="Sismeiro O."/>
            <person name="Vallenet D."/>
            <person name="Santini J.M."/>
            <person name="Bertin P.N."/>
        </authorList>
    </citation>
    <scope>NUCLEOTIDE SEQUENCE [LARGE SCALE GENOMIC DNA]</scope>
    <source>
        <strain evidence="1 2">NT-26</strain>
    </source>
</reference>
<dbReference type="KEGG" id="rht:NT26_3066"/>
<dbReference type="Proteomes" id="UP000010792">
    <property type="component" value="Chromosome"/>
</dbReference>
<protein>
    <submittedName>
        <fullName evidence="1">Uncharacterized protein</fullName>
    </submittedName>
</protein>
<evidence type="ECO:0000313" key="2">
    <source>
        <dbReference type="Proteomes" id="UP000010792"/>
    </source>
</evidence>
<keyword evidence="2" id="KW-1185">Reference proteome</keyword>
<name>L0NI79_9HYPH</name>
<organism evidence="1 2">
    <name type="scientific">Pseudorhizobium banfieldiae</name>
    <dbReference type="NCBI Taxonomy" id="1125847"/>
    <lineage>
        <taxon>Bacteria</taxon>
        <taxon>Pseudomonadati</taxon>
        <taxon>Pseudomonadota</taxon>
        <taxon>Alphaproteobacteria</taxon>
        <taxon>Hyphomicrobiales</taxon>
        <taxon>Rhizobiaceae</taxon>
        <taxon>Rhizobium/Agrobacterium group</taxon>
        <taxon>Pseudorhizobium</taxon>
    </lineage>
</organism>